<dbReference type="PANTHER" id="PTHR43806:SF7">
    <property type="entry name" value="MEMBRANE-BOUND TRANSCRIPTION FACTOR SITE-1 PROTEASE"/>
    <property type="match status" value="1"/>
</dbReference>
<keyword evidence="8" id="KW-1185">Reference proteome</keyword>
<dbReference type="PANTHER" id="PTHR43806">
    <property type="entry name" value="PEPTIDASE S8"/>
    <property type="match status" value="1"/>
</dbReference>
<gene>
    <name evidence="7" type="ORF">GIB67_013515</name>
</gene>
<dbReference type="GO" id="GO:0004252">
    <property type="term" value="F:serine-type endopeptidase activity"/>
    <property type="evidence" value="ECO:0007669"/>
    <property type="project" value="InterPro"/>
</dbReference>
<keyword evidence="2" id="KW-0645">Protease</keyword>
<dbReference type="Pfam" id="PF23090">
    <property type="entry name" value="MBTPS1_4th"/>
    <property type="match status" value="1"/>
</dbReference>
<comment type="caution">
    <text evidence="7">The sequence shown here is derived from an EMBL/GenBank/DDBJ whole genome shotgun (WGS) entry which is preliminary data.</text>
</comment>
<keyword evidence="3" id="KW-0720">Serine protease</keyword>
<dbReference type="SUPFAM" id="SSF52743">
    <property type="entry name" value="Subtilisin-like"/>
    <property type="match status" value="1"/>
</dbReference>
<feature type="region of interest" description="Disordered" evidence="4">
    <location>
        <begin position="31"/>
        <end position="52"/>
    </location>
</feature>
<dbReference type="OrthoDB" id="1740355at2759"/>
<dbReference type="InterPro" id="IPR057032">
    <property type="entry name" value="MBTPS1_4th"/>
</dbReference>
<dbReference type="EMBL" id="JACGCM010002890">
    <property type="protein sequence ID" value="KAF6134118.1"/>
    <property type="molecule type" value="Genomic_DNA"/>
</dbReference>
<proteinExistence type="inferred from homology"/>
<evidence type="ECO:0000313" key="8">
    <source>
        <dbReference type="Proteomes" id="UP000541444"/>
    </source>
</evidence>
<evidence type="ECO:0000313" key="7">
    <source>
        <dbReference type="EMBL" id="KAF6134118.1"/>
    </source>
</evidence>
<feature type="domain" description="MBTPS1 fourth" evidence="6">
    <location>
        <begin position="274"/>
        <end position="373"/>
    </location>
</feature>
<dbReference type="Pfam" id="PF00082">
    <property type="entry name" value="Peptidase_S8"/>
    <property type="match status" value="1"/>
</dbReference>
<dbReference type="GO" id="GO:0006508">
    <property type="term" value="P:proteolysis"/>
    <property type="evidence" value="ECO:0007669"/>
    <property type="project" value="UniProtKB-KW"/>
</dbReference>
<dbReference type="InterPro" id="IPR036852">
    <property type="entry name" value="Peptidase_S8/S53_dom_sf"/>
</dbReference>
<sequence length="376" mass="42424">MPMQSTSNKSTIVHDDDLVLPITQVSSPIVSSTDYTTNESPNVSLTNNIPHPSPTNNIQYPYEISSSLNIPGGTITIDLPLAPTQPTIGNVPPCDHEEFLFSLLQESYMSWFLDAFNYAMATHMDVLNLSIGGPNYLDLPFVEKVWELITNNIIKVSAIGNDEPLYVTLNNPADQSDVIGVGGIDYNDRIASFSSRGISTWEMSHGYGRVKPDIVAYEVRVEFTCTMPVMFNATILNGMGLVGYVEGQPTWHPNNDEENLLSIHFSYSKIIWLWTGYLALHIMLRDSGYYVETLGSPLTCFDVRQYGTLLMVDLEDEYFEEEIEMLRDDILNVGWGLVVFLEWYNVDTMVKMRFHDDNTRSWWTPITGGANINTRL</sequence>
<dbReference type="Proteomes" id="UP000541444">
    <property type="component" value="Unassembled WGS sequence"/>
</dbReference>
<dbReference type="InterPro" id="IPR050131">
    <property type="entry name" value="Peptidase_S8_subtilisin-like"/>
</dbReference>
<feature type="domain" description="Peptidase S8/S53" evidence="5">
    <location>
        <begin position="105"/>
        <end position="217"/>
    </location>
</feature>
<dbReference type="InterPro" id="IPR000209">
    <property type="entry name" value="Peptidase_S8/S53_dom"/>
</dbReference>
<evidence type="ECO:0000256" key="4">
    <source>
        <dbReference type="SAM" id="MobiDB-lite"/>
    </source>
</evidence>
<reference evidence="7 8" key="1">
    <citation type="journal article" date="2020" name="IScience">
        <title>Genome Sequencing of the Endangered Kingdonia uniflora (Circaeasteraceae, Ranunculales) Reveals Potential Mechanisms of Evolutionary Specialization.</title>
        <authorList>
            <person name="Sun Y."/>
            <person name="Deng T."/>
            <person name="Zhang A."/>
            <person name="Moore M.J."/>
            <person name="Landis J.B."/>
            <person name="Lin N."/>
            <person name="Zhang H."/>
            <person name="Zhang X."/>
            <person name="Huang J."/>
            <person name="Zhang X."/>
            <person name="Sun H."/>
            <person name="Wang H."/>
        </authorList>
    </citation>
    <scope>NUCLEOTIDE SEQUENCE [LARGE SCALE GENOMIC DNA]</scope>
    <source>
        <strain evidence="7">TB1705</strain>
        <tissue evidence="7">Leaf</tissue>
    </source>
</reference>
<protein>
    <recommendedName>
        <fullName evidence="9">Peptidase S8/S53 domain-containing protein</fullName>
    </recommendedName>
</protein>
<evidence type="ECO:0000259" key="5">
    <source>
        <dbReference type="Pfam" id="PF00082"/>
    </source>
</evidence>
<evidence type="ECO:0008006" key="9">
    <source>
        <dbReference type="Google" id="ProtNLM"/>
    </source>
</evidence>
<dbReference type="Gene3D" id="3.40.50.200">
    <property type="entry name" value="Peptidase S8/S53 domain"/>
    <property type="match status" value="1"/>
</dbReference>
<organism evidence="7 8">
    <name type="scientific">Kingdonia uniflora</name>
    <dbReference type="NCBI Taxonomy" id="39325"/>
    <lineage>
        <taxon>Eukaryota</taxon>
        <taxon>Viridiplantae</taxon>
        <taxon>Streptophyta</taxon>
        <taxon>Embryophyta</taxon>
        <taxon>Tracheophyta</taxon>
        <taxon>Spermatophyta</taxon>
        <taxon>Magnoliopsida</taxon>
        <taxon>Ranunculales</taxon>
        <taxon>Circaeasteraceae</taxon>
        <taxon>Kingdonia</taxon>
    </lineage>
</organism>
<name>A0A7J7KUV3_9MAGN</name>
<evidence type="ECO:0000256" key="3">
    <source>
        <dbReference type="ARBA" id="ARBA00022825"/>
    </source>
</evidence>
<evidence type="ECO:0000256" key="1">
    <source>
        <dbReference type="ARBA" id="ARBA00011073"/>
    </source>
</evidence>
<dbReference type="AlphaFoldDB" id="A0A7J7KUV3"/>
<evidence type="ECO:0000256" key="2">
    <source>
        <dbReference type="ARBA" id="ARBA00022670"/>
    </source>
</evidence>
<evidence type="ECO:0000259" key="6">
    <source>
        <dbReference type="Pfam" id="PF23090"/>
    </source>
</evidence>
<keyword evidence="3" id="KW-0378">Hydrolase</keyword>
<comment type="similarity">
    <text evidence="1">Belongs to the peptidase S8 family.</text>
</comment>
<accession>A0A7J7KUV3</accession>
<dbReference type="GO" id="GO:0005794">
    <property type="term" value="C:Golgi apparatus"/>
    <property type="evidence" value="ECO:0007669"/>
    <property type="project" value="TreeGrafter"/>
</dbReference>